<evidence type="ECO:0000313" key="3">
    <source>
        <dbReference type="Proteomes" id="UP000238634"/>
    </source>
</evidence>
<evidence type="ECO:0000256" key="1">
    <source>
        <dbReference type="SAM" id="MobiDB-lite"/>
    </source>
</evidence>
<proteinExistence type="predicted"/>
<keyword evidence="3" id="KW-1185">Reference proteome</keyword>
<protein>
    <submittedName>
        <fullName evidence="2">Uncharacterized protein</fullName>
    </submittedName>
</protein>
<reference evidence="2 3" key="2">
    <citation type="submission" date="2018-03" db="EMBL/GenBank/DDBJ databases">
        <title>The ancient ancestry and fast evolution of plastids.</title>
        <authorList>
            <person name="Moore K.R."/>
            <person name="Magnabosco C."/>
            <person name="Momper L."/>
            <person name="Gold D.A."/>
            <person name="Bosak T."/>
            <person name="Fournier G.P."/>
        </authorList>
    </citation>
    <scope>NUCLEOTIDE SEQUENCE [LARGE SCALE GENOMIC DNA]</scope>
    <source>
        <strain evidence="2 3">ULC007</strain>
    </source>
</reference>
<dbReference type="STRING" id="1920490.GCA_001895925_03063"/>
<comment type="caution">
    <text evidence="2">The sequence shown here is derived from an EMBL/GenBank/DDBJ whole genome shotgun (WGS) entry which is preliminary data.</text>
</comment>
<dbReference type="RefSeq" id="WP_073069735.1">
    <property type="nucleotide sequence ID" value="NZ_MPPI01000003.1"/>
</dbReference>
<organism evidence="2 3">
    <name type="scientific">Phormidesmis priestleyi ULC007</name>
    <dbReference type="NCBI Taxonomy" id="1920490"/>
    <lineage>
        <taxon>Bacteria</taxon>
        <taxon>Bacillati</taxon>
        <taxon>Cyanobacteriota</taxon>
        <taxon>Cyanophyceae</taxon>
        <taxon>Leptolyngbyales</taxon>
        <taxon>Leptolyngbyaceae</taxon>
        <taxon>Phormidesmis</taxon>
    </lineage>
</organism>
<dbReference type="AlphaFoldDB" id="A0A2T1DDZ8"/>
<evidence type="ECO:0000313" key="2">
    <source>
        <dbReference type="EMBL" id="PSB18687.1"/>
    </source>
</evidence>
<dbReference type="EMBL" id="PVWG01000015">
    <property type="protein sequence ID" value="PSB18687.1"/>
    <property type="molecule type" value="Genomic_DNA"/>
</dbReference>
<reference evidence="2 3" key="1">
    <citation type="submission" date="2018-02" db="EMBL/GenBank/DDBJ databases">
        <authorList>
            <person name="Cohen D.B."/>
            <person name="Kent A.D."/>
        </authorList>
    </citation>
    <scope>NUCLEOTIDE SEQUENCE [LARGE SCALE GENOMIC DNA]</scope>
    <source>
        <strain evidence="2 3">ULC007</strain>
    </source>
</reference>
<gene>
    <name evidence="2" type="ORF">C7B65_14275</name>
</gene>
<dbReference type="Proteomes" id="UP000238634">
    <property type="component" value="Unassembled WGS sequence"/>
</dbReference>
<dbReference type="OrthoDB" id="463567at2"/>
<feature type="compositionally biased region" description="Pro residues" evidence="1">
    <location>
        <begin position="163"/>
        <end position="175"/>
    </location>
</feature>
<sequence>MRHLTKRPIQQSVIATLTIVSLTLSAPFGHLTPLPAIAQSIRPQDAWQQVYKQIPDLPLENQYINRTTQKVDPNNTLVSRLIRYHQYVKGRPINYRLDWKMTLGDYLGVNEPIIDTGYPGSNTLRKNPLEGDRGIINRLTRKQRDALVQALVNVFSPTARQPIPNPIASPQPPSMVMPDRPTQPSGAQLLKP</sequence>
<feature type="region of interest" description="Disordered" evidence="1">
    <location>
        <begin position="159"/>
        <end position="192"/>
    </location>
</feature>
<name>A0A2T1DDZ8_9CYAN</name>
<accession>A0A2T1DDZ8</accession>